<sequence length="137" mass="14363">MMCTVSLRIEATACAQAVSEIRSEVRAWLTARQVARGPAEEILLAVSEAVTNSVEHAYPTGPPGLVIVTAEVADRAVSVVVTDHGHWREPTPPQGAAIAIRGRGLGILRALAARLRIDHGTRAAPGTTVAAEFLIPG</sequence>
<dbReference type="PANTHER" id="PTHR35526:SF3">
    <property type="entry name" value="ANTI-SIGMA-F FACTOR RSBW"/>
    <property type="match status" value="1"/>
</dbReference>
<reference evidence="4" key="1">
    <citation type="submission" date="2016-10" db="EMBL/GenBank/DDBJ databases">
        <authorList>
            <person name="Varghese N."/>
            <person name="Submissions S."/>
        </authorList>
    </citation>
    <scope>NUCLEOTIDE SEQUENCE [LARGE SCALE GENOMIC DNA]</scope>
    <source>
        <strain evidence="4">DSM 44260</strain>
    </source>
</reference>
<accession>A0A1H9MII1</accession>
<keyword evidence="3" id="KW-0808">Transferase</keyword>
<proteinExistence type="predicted"/>
<protein>
    <submittedName>
        <fullName evidence="3">Anti-sigma regulatory factor (Ser/Thr protein kinase)</fullName>
    </submittedName>
</protein>
<dbReference type="Gene3D" id="3.30.565.10">
    <property type="entry name" value="Histidine kinase-like ATPase, C-terminal domain"/>
    <property type="match status" value="1"/>
</dbReference>
<dbReference type="InterPro" id="IPR050267">
    <property type="entry name" value="Anti-sigma-factor_SerPK"/>
</dbReference>
<dbReference type="STRING" id="155974.SAMN04487818_102180"/>
<organism evidence="3 4">
    <name type="scientific">Actinokineospora terrae</name>
    <dbReference type="NCBI Taxonomy" id="155974"/>
    <lineage>
        <taxon>Bacteria</taxon>
        <taxon>Bacillati</taxon>
        <taxon>Actinomycetota</taxon>
        <taxon>Actinomycetes</taxon>
        <taxon>Pseudonocardiales</taxon>
        <taxon>Pseudonocardiaceae</taxon>
        <taxon>Actinokineospora</taxon>
    </lineage>
</organism>
<dbReference type="InterPro" id="IPR003594">
    <property type="entry name" value="HATPase_dom"/>
</dbReference>
<evidence type="ECO:0000259" key="2">
    <source>
        <dbReference type="Pfam" id="PF13581"/>
    </source>
</evidence>
<dbReference type="GO" id="GO:0004674">
    <property type="term" value="F:protein serine/threonine kinase activity"/>
    <property type="evidence" value="ECO:0007669"/>
    <property type="project" value="UniProtKB-KW"/>
</dbReference>
<evidence type="ECO:0000256" key="1">
    <source>
        <dbReference type="ARBA" id="ARBA00022527"/>
    </source>
</evidence>
<dbReference type="CDD" id="cd16936">
    <property type="entry name" value="HATPase_RsbW-like"/>
    <property type="match status" value="1"/>
</dbReference>
<dbReference type="PANTHER" id="PTHR35526">
    <property type="entry name" value="ANTI-SIGMA-F FACTOR RSBW-RELATED"/>
    <property type="match status" value="1"/>
</dbReference>
<dbReference type="Proteomes" id="UP000199051">
    <property type="component" value="Unassembled WGS sequence"/>
</dbReference>
<evidence type="ECO:0000313" key="4">
    <source>
        <dbReference type="Proteomes" id="UP000199051"/>
    </source>
</evidence>
<feature type="domain" description="Histidine kinase/HSP90-like ATPase" evidence="2">
    <location>
        <begin position="15"/>
        <end position="129"/>
    </location>
</feature>
<dbReference type="EMBL" id="FOGI01000002">
    <property type="protein sequence ID" value="SER23516.1"/>
    <property type="molecule type" value="Genomic_DNA"/>
</dbReference>
<keyword evidence="3" id="KW-0418">Kinase</keyword>
<gene>
    <name evidence="3" type="ORF">SAMN04487818_102180</name>
</gene>
<dbReference type="Pfam" id="PF13581">
    <property type="entry name" value="HATPase_c_2"/>
    <property type="match status" value="1"/>
</dbReference>
<dbReference type="AlphaFoldDB" id="A0A1H9MII1"/>
<keyword evidence="4" id="KW-1185">Reference proteome</keyword>
<dbReference type="InterPro" id="IPR036890">
    <property type="entry name" value="HATPase_C_sf"/>
</dbReference>
<dbReference type="SUPFAM" id="SSF55874">
    <property type="entry name" value="ATPase domain of HSP90 chaperone/DNA topoisomerase II/histidine kinase"/>
    <property type="match status" value="1"/>
</dbReference>
<name>A0A1H9MII1_9PSEU</name>
<evidence type="ECO:0000313" key="3">
    <source>
        <dbReference type="EMBL" id="SER23516.1"/>
    </source>
</evidence>
<keyword evidence="1" id="KW-0723">Serine/threonine-protein kinase</keyword>